<dbReference type="AlphaFoldDB" id="A0A7G5XFW3"/>
<protein>
    <submittedName>
        <fullName evidence="2">Uncharacterized protein</fullName>
    </submittedName>
</protein>
<accession>A0A7G5XFW3</accession>
<feature type="transmembrane region" description="Helical" evidence="1">
    <location>
        <begin position="46"/>
        <end position="67"/>
    </location>
</feature>
<sequence>MKKWGLMLVLLTVALLFAGIDAEAQCSICTKTASQLGEKPAKALNGAIIYLMSTPLLIIGFIGWRWWKMQKKDEEQQA</sequence>
<name>A0A7G5XFW3_9BACT</name>
<dbReference type="RefSeq" id="WP_182802628.1">
    <property type="nucleotide sequence ID" value="NZ_CP060007.1"/>
</dbReference>
<reference evidence="3" key="1">
    <citation type="submission" date="2020-08" db="EMBL/GenBank/DDBJ databases">
        <title>Lacibacter sp. S13-6-6 genome sequencing.</title>
        <authorList>
            <person name="Jin L."/>
        </authorList>
    </citation>
    <scope>NUCLEOTIDE SEQUENCE [LARGE SCALE GENOMIC DNA]</scope>
    <source>
        <strain evidence="3">S13-6-6</strain>
    </source>
</reference>
<proteinExistence type="predicted"/>
<organism evidence="2 3">
    <name type="scientific">Lacibacter sediminis</name>
    <dbReference type="NCBI Taxonomy" id="2760713"/>
    <lineage>
        <taxon>Bacteria</taxon>
        <taxon>Pseudomonadati</taxon>
        <taxon>Bacteroidota</taxon>
        <taxon>Chitinophagia</taxon>
        <taxon>Chitinophagales</taxon>
        <taxon>Chitinophagaceae</taxon>
        <taxon>Lacibacter</taxon>
    </lineage>
</organism>
<keyword evidence="1" id="KW-0812">Transmembrane</keyword>
<dbReference type="Proteomes" id="UP000515344">
    <property type="component" value="Chromosome"/>
</dbReference>
<keyword evidence="3" id="KW-1185">Reference proteome</keyword>
<evidence type="ECO:0000313" key="2">
    <source>
        <dbReference type="EMBL" id="QNA44366.1"/>
    </source>
</evidence>
<dbReference type="EMBL" id="CP060007">
    <property type="protein sequence ID" value="QNA44366.1"/>
    <property type="molecule type" value="Genomic_DNA"/>
</dbReference>
<evidence type="ECO:0000313" key="3">
    <source>
        <dbReference type="Proteomes" id="UP000515344"/>
    </source>
</evidence>
<evidence type="ECO:0000256" key="1">
    <source>
        <dbReference type="SAM" id="Phobius"/>
    </source>
</evidence>
<gene>
    <name evidence="2" type="ORF">H4075_20240</name>
</gene>
<dbReference type="KEGG" id="lacs:H4075_20240"/>
<keyword evidence="1" id="KW-0472">Membrane</keyword>
<keyword evidence="1" id="KW-1133">Transmembrane helix</keyword>